<comment type="similarity">
    <text evidence="3">Belongs to the SAAL1 family.</text>
</comment>
<gene>
    <name evidence="4" type="ORF">NMOB1V02_LOCUS8424</name>
</gene>
<dbReference type="EMBL" id="OA884420">
    <property type="protein sequence ID" value="CAD7280767.1"/>
    <property type="molecule type" value="Genomic_DNA"/>
</dbReference>
<organism evidence="4">
    <name type="scientific">Notodromas monacha</name>
    <dbReference type="NCBI Taxonomy" id="399045"/>
    <lineage>
        <taxon>Eukaryota</taxon>
        <taxon>Metazoa</taxon>
        <taxon>Ecdysozoa</taxon>
        <taxon>Arthropoda</taxon>
        <taxon>Crustacea</taxon>
        <taxon>Oligostraca</taxon>
        <taxon>Ostracoda</taxon>
        <taxon>Podocopa</taxon>
        <taxon>Podocopida</taxon>
        <taxon>Cypridocopina</taxon>
        <taxon>Cypridoidea</taxon>
        <taxon>Cyprididae</taxon>
        <taxon>Notodromas</taxon>
    </lineage>
</organism>
<proteinExistence type="inferred from homology"/>
<comment type="subcellular location">
    <subcellularLocation>
        <location evidence="1">Nucleus</location>
    </subcellularLocation>
</comment>
<dbReference type="EMBL" id="CAJPEX010002383">
    <property type="protein sequence ID" value="CAG0920919.1"/>
    <property type="molecule type" value="Genomic_DNA"/>
</dbReference>
<keyword evidence="5" id="KW-1185">Reference proteome</keyword>
<evidence type="ECO:0000256" key="3">
    <source>
        <dbReference type="ARBA" id="ARBA00038401"/>
    </source>
</evidence>
<evidence type="ECO:0000313" key="4">
    <source>
        <dbReference type="EMBL" id="CAD7280767.1"/>
    </source>
</evidence>
<dbReference type="Proteomes" id="UP000678499">
    <property type="component" value="Unassembled WGS sequence"/>
</dbReference>
<accession>A0A7R9BUI4</accession>
<dbReference type="GO" id="GO:0005654">
    <property type="term" value="C:nucleoplasm"/>
    <property type="evidence" value="ECO:0007669"/>
    <property type="project" value="TreeGrafter"/>
</dbReference>
<dbReference type="OrthoDB" id="2156856at2759"/>
<dbReference type="PANTHER" id="PTHR23424">
    <property type="entry name" value="SERUM AMYLOID A"/>
    <property type="match status" value="1"/>
</dbReference>
<dbReference type="PANTHER" id="PTHR23424:SF23">
    <property type="entry name" value="PROTEIN SAAL1"/>
    <property type="match status" value="1"/>
</dbReference>
<evidence type="ECO:0000313" key="5">
    <source>
        <dbReference type="Proteomes" id="UP000678499"/>
    </source>
</evidence>
<dbReference type="SUPFAM" id="SSF48371">
    <property type="entry name" value="ARM repeat"/>
    <property type="match status" value="1"/>
</dbReference>
<evidence type="ECO:0000256" key="1">
    <source>
        <dbReference type="ARBA" id="ARBA00004123"/>
    </source>
</evidence>
<evidence type="ECO:0000256" key="2">
    <source>
        <dbReference type="ARBA" id="ARBA00023242"/>
    </source>
</evidence>
<name>A0A7R9BUI4_9CRUS</name>
<dbReference type="InterPro" id="IPR052464">
    <property type="entry name" value="Synovial_Prolif_Regulator"/>
</dbReference>
<dbReference type="Gene3D" id="1.25.10.10">
    <property type="entry name" value="Leucine-rich Repeat Variant"/>
    <property type="match status" value="1"/>
</dbReference>
<keyword evidence="2" id="KW-0539">Nucleus</keyword>
<sequence length="418" mass="46226">MDYSRRNPSPPLNLSVSDVVVGDTLYSQSFICTVLLDWMNSLKENYVDSAGDGDVEIDPCLEDKLCQLWDMTFEAEVAKMLIENELLLIVSQTLEVSKSPRLKEIALGILANALSVSPSLRRHILLDDMNLVERVLGVLFSSDSRIVYEGLRVLNSLYYDMYADFVDQEQKGYEHVCCLVRNILGSTNAPNVLAFILGSSVMDDVLCQTLRFLTRIISLEVNDTAPFVVSFSDPGNFVSVMEAMNQLKVSDPMNACARDSWLAGVDAMIILATVVSYGMRIGHNLNFVPSDELSKVLAGFIRQCGLQVDRRDENDLIQLQVAVDSLKLLCEGPFWKFSDFYGLASSLCALTEAIGNFSKAVGDSSVEIASKLMELSQCVRFISGDVFQRIQSRGNSSEVEKMAGELNGLQVDVPSNPE</sequence>
<dbReference type="InterPro" id="IPR011989">
    <property type="entry name" value="ARM-like"/>
</dbReference>
<reference evidence="4" key="1">
    <citation type="submission" date="2020-11" db="EMBL/GenBank/DDBJ databases">
        <authorList>
            <person name="Tran Van P."/>
        </authorList>
    </citation>
    <scope>NUCLEOTIDE SEQUENCE</scope>
</reference>
<dbReference type="InterPro" id="IPR016024">
    <property type="entry name" value="ARM-type_fold"/>
</dbReference>
<protein>
    <submittedName>
        <fullName evidence="4">Uncharacterized protein</fullName>
    </submittedName>
</protein>
<dbReference type="AlphaFoldDB" id="A0A7R9BUI4"/>